<accession>A0A9J7M6L0</accession>
<evidence type="ECO:0000256" key="3">
    <source>
        <dbReference type="ARBA" id="ARBA00022692"/>
    </source>
</evidence>
<evidence type="ECO:0000313" key="9">
    <source>
        <dbReference type="Proteomes" id="UP000001554"/>
    </source>
</evidence>
<dbReference type="KEGG" id="bfo:118428951"/>
<feature type="transmembrane region" description="Helical" evidence="7">
    <location>
        <begin position="740"/>
        <end position="757"/>
    </location>
</feature>
<dbReference type="AlphaFoldDB" id="A0A9J7M6L0"/>
<feature type="transmembrane region" description="Helical" evidence="7">
    <location>
        <begin position="92"/>
        <end position="118"/>
    </location>
</feature>
<dbReference type="Gene3D" id="1.20.1250.20">
    <property type="entry name" value="MFS general substrate transporter like domains"/>
    <property type="match status" value="2"/>
</dbReference>
<feature type="compositionally biased region" description="Basic and acidic residues" evidence="6">
    <location>
        <begin position="444"/>
        <end position="453"/>
    </location>
</feature>
<feature type="transmembrane region" description="Helical" evidence="7">
    <location>
        <begin position="769"/>
        <end position="793"/>
    </location>
</feature>
<reference evidence="10" key="2">
    <citation type="submission" date="2025-08" db="UniProtKB">
        <authorList>
            <consortium name="RefSeq"/>
        </authorList>
    </citation>
    <scope>IDENTIFICATION</scope>
    <source>
        <strain evidence="10">S238N-H82</strain>
        <tissue evidence="10">Testes</tissue>
    </source>
</reference>
<dbReference type="OrthoDB" id="515887at2759"/>
<feature type="region of interest" description="Disordered" evidence="6">
    <location>
        <begin position="181"/>
        <end position="206"/>
    </location>
</feature>
<keyword evidence="5 7" id="KW-0472">Membrane</keyword>
<evidence type="ECO:0000256" key="5">
    <source>
        <dbReference type="ARBA" id="ARBA00023136"/>
    </source>
</evidence>
<dbReference type="InterPro" id="IPR024989">
    <property type="entry name" value="MFS_assoc_dom"/>
</dbReference>
<feature type="transmembrane region" description="Helical" evidence="7">
    <location>
        <begin position="130"/>
        <end position="152"/>
    </location>
</feature>
<feature type="compositionally biased region" description="Polar residues" evidence="6">
    <location>
        <begin position="385"/>
        <end position="397"/>
    </location>
</feature>
<evidence type="ECO:0000256" key="7">
    <source>
        <dbReference type="SAM" id="Phobius"/>
    </source>
</evidence>
<proteinExistence type="inferred from homology"/>
<dbReference type="CDD" id="cd17479">
    <property type="entry name" value="MFS_MFSD6L"/>
    <property type="match status" value="1"/>
</dbReference>
<dbReference type="PANTHER" id="PTHR16172:SF41">
    <property type="entry name" value="MAJOR FACILITATOR SUPERFAMILY DOMAIN-CONTAINING PROTEIN 6-LIKE"/>
    <property type="match status" value="1"/>
</dbReference>
<evidence type="ECO:0000256" key="2">
    <source>
        <dbReference type="ARBA" id="ARBA00005241"/>
    </source>
</evidence>
<feature type="transmembrane region" description="Helical" evidence="7">
    <location>
        <begin position="646"/>
        <end position="667"/>
    </location>
</feature>
<feature type="compositionally biased region" description="Low complexity" evidence="6">
    <location>
        <begin position="230"/>
        <end position="241"/>
    </location>
</feature>
<evidence type="ECO:0000256" key="6">
    <source>
        <dbReference type="SAM" id="MobiDB-lite"/>
    </source>
</evidence>
<comment type="subcellular location">
    <subcellularLocation>
        <location evidence="1">Membrane</location>
        <topology evidence="1">Multi-pass membrane protein</topology>
    </subcellularLocation>
</comment>
<dbReference type="InterPro" id="IPR051717">
    <property type="entry name" value="MFS_MFSD6"/>
</dbReference>
<feature type="transmembrane region" description="Helical" evidence="7">
    <location>
        <begin position="709"/>
        <end position="728"/>
    </location>
</feature>
<feature type="region of interest" description="Disordered" evidence="6">
    <location>
        <begin position="444"/>
        <end position="470"/>
    </location>
</feature>
<protein>
    <submittedName>
        <fullName evidence="10">Major facilitator superfamily domain-containing protein 6-like protein B isoform X1</fullName>
    </submittedName>
</protein>
<gene>
    <name evidence="10" type="primary">LOC118428951</name>
</gene>
<name>A0A9J7M6L0_BRAFL</name>
<keyword evidence="9" id="KW-1185">Reference proteome</keyword>
<dbReference type="Pfam" id="PF12832">
    <property type="entry name" value="MFS_1_like"/>
    <property type="match status" value="1"/>
</dbReference>
<feature type="domain" description="Major facilitator superfamily associated" evidence="8">
    <location>
        <begin position="68"/>
        <end position="804"/>
    </location>
</feature>
<reference evidence="9" key="1">
    <citation type="journal article" date="2020" name="Nat. Ecol. Evol.">
        <title>Deeply conserved synteny resolves early events in vertebrate evolution.</title>
        <authorList>
            <person name="Simakov O."/>
            <person name="Marletaz F."/>
            <person name="Yue J.X."/>
            <person name="O'Connell B."/>
            <person name="Jenkins J."/>
            <person name="Brandt A."/>
            <person name="Calef R."/>
            <person name="Tung C.H."/>
            <person name="Huang T.K."/>
            <person name="Schmutz J."/>
            <person name="Satoh N."/>
            <person name="Yu J.K."/>
            <person name="Putnam N.H."/>
            <person name="Green R.E."/>
            <person name="Rokhsar D.S."/>
        </authorList>
    </citation>
    <scope>NUCLEOTIDE SEQUENCE [LARGE SCALE GENOMIC DNA]</scope>
    <source>
        <strain evidence="9">S238N-H82</strain>
    </source>
</reference>
<evidence type="ECO:0000256" key="4">
    <source>
        <dbReference type="ARBA" id="ARBA00022989"/>
    </source>
</evidence>
<keyword evidence="3 7" id="KW-0812">Transmembrane</keyword>
<dbReference type="RefSeq" id="XP_035695160.1">
    <property type="nucleotide sequence ID" value="XM_035839267.1"/>
</dbReference>
<dbReference type="Proteomes" id="UP000001554">
    <property type="component" value="Chromosome 13"/>
</dbReference>
<dbReference type="GO" id="GO:0016020">
    <property type="term" value="C:membrane"/>
    <property type="evidence" value="ECO:0000318"/>
    <property type="project" value="GO_Central"/>
</dbReference>
<feature type="transmembrane region" description="Helical" evidence="7">
    <location>
        <begin position="799"/>
        <end position="819"/>
    </location>
</feature>
<dbReference type="SUPFAM" id="SSF103473">
    <property type="entry name" value="MFS general substrate transporter"/>
    <property type="match status" value="2"/>
</dbReference>
<feature type="compositionally biased region" description="Basic and acidic residues" evidence="6">
    <location>
        <begin position="348"/>
        <end position="383"/>
    </location>
</feature>
<dbReference type="GeneID" id="118428951"/>
<feature type="transmembrane region" description="Helical" evidence="7">
    <location>
        <begin position="519"/>
        <end position="538"/>
    </location>
</feature>
<evidence type="ECO:0000259" key="8">
    <source>
        <dbReference type="Pfam" id="PF12832"/>
    </source>
</evidence>
<evidence type="ECO:0000313" key="10">
    <source>
        <dbReference type="RefSeq" id="XP_035695160.1"/>
    </source>
</evidence>
<evidence type="ECO:0000256" key="1">
    <source>
        <dbReference type="ARBA" id="ARBA00004141"/>
    </source>
</evidence>
<feature type="transmembrane region" description="Helical" evidence="7">
    <location>
        <begin position="604"/>
        <end position="625"/>
    </location>
</feature>
<dbReference type="PANTHER" id="PTHR16172">
    <property type="entry name" value="MAJOR FACILITATOR SUPERFAMILY DOMAIN-CONTAINING PROTEIN 6-LIKE"/>
    <property type="match status" value="1"/>
</dbReference>
<feature type="transmembrane region" description="Helical" evidence="7">
    <location>
        <begin position="567"/>
        <end position="584"/>
    </location>
</feature>
<dbReference type="InterPro" id="IPR036259">
    <property type="entry name" value="MFS_trans_sf"/>
</dbReference>
<keyword evidence="4 7" id="KW-1133">Transmembrane helix</keyword>
<feature type="transmembrane region" description="Helical" evidence="7">
    <location>
        <begin position="679"/>
        <end position="702"/>
    </location>
</feature>
<organism evidence="9 10">
    <name type="scientific">Branchiostoma floridae</name>
    <name type="common">Florida lancelet</name>
    <name type="synonym">Amphioxus</name>
    <dbReference type="NCBI Taxonomy" id="7739"/>
    <lineage>
        <taxon>Eukaryota</taxon>
        <taxon>Metazoa</taxon>
        <taxon>Chordata</taxon>
        <taxon>Cephalochordata</taxon>
        <taxon>Leptocardii</taxon>
        <taxon>Amphioxiformes</taxon>
        <taxon>Branchiostomatidae</taxon>
        <taxon>Branchiostoma</taxon>
    </lineage>
</organism>
<feature type="compositionally biased region" description="Polar residues" evidence="6">
    <location>
        <begin position="327"/>
        <end position="345"/>
    </location>
</feature>
<feature type="region of interest" description="Disordered" evidence="6">
    <location>
        <begin position="226"/>
        <end position="262"/>
    </location>
</feature>
<comment type="similarity">
    <text evidence="2">Belongs to the major facilitator superfamily. MFSD6 family.</text>
</comment>
<dbReference type="OMA" id="EGLQWTF"/>
<feature type="region of interest" description="Disordered" evidence="6">
    <location>
        <begin position="324"/>
        <end position="406"/>
    </location>
</feature>
<sequence length="872" mass="97994">MSSLLPNTQQRGDVPSVHRSCAGCCNSWVCISQTVQHGLKQQQGHFQQDSKIMGKTKQWNVPQSLAIAKAFYFLNHAGKACLLPFLPLYFRLLGLSATQVGIICGTRAFIGLWAAPVWAKMAKKYNIRRLVILFALFMTIACTLSLTVIPPIDEDYTSKFCPGNSTDGAEEKGTVTGLIHEGLQGSMGGNTSTDMSNTEEDFQQPANGEKIHSDDELATEETFVNSTEVAQQSASQEAISSGPFLQDNRPDNLPEVQDTSDGKVSVTDRLFNDNMPRVGTEHHPEELGPPEDNQELLPSDSFLIPKDDSVMDSEKNAANIFDPRSSLEGNIQNTGLSQSTLSETMLPTEKRSRYDKLHQLNENLDTRQDKEKPKEKSYYRDYSENNDYPQYVDNNSPVDKETTQEGKEDVSGLLNYLLNKYQGTQPEVLERLLKLRDKFGAQKDAENSDKYNEGYEDFENSPYYSEQYGDGYQDSADSGMVHKKSTYHKSVSNREKRATSLIEGFKSIVHELKVEILPLQYRTFLIVLIVIIIGELLTSQVEKICDDSLYEFLDNLDDIEKYGQQKYWSSLGIAICATGVTALVDNTDCFLNQGINHFMIHFYTFSGVVGLAFLLALFYPIHPVCKEHNQRKISKSFRLLLTDCRNICYLLTVFVAGGLASTIHNYLFWLVQDKGGSEIIMGLSVTVSTCAEIPMMFLGNWLIKRVTHAGLVSIAFLGLSVRFLYYSLLWTPWAVVPIELLHSFSYGAFWGAIMGYAEHISPPGIERTVQAIIAAIYWGLGFGTGSMVSGVIYDKYGVAILYRAACIVSVVWCLGFVLFQRFAPRKAKMNYSRLLRQTKSNIRVDNTVSSDDEDKEEDDWLERALRENEKEV</sequence>